<keyword evidence="1" id="KW-0812">Transmembrane</keyword>
<comment type="caution">
    <text evidence="3">The sequence shown here is derived from an EMBL/GenBank/DDBJ whole genome shotgun (WGS) entry which is preliminary data.</text>
</comment>
<evidence type="ECO:0000256" key="1">
    <source>
        <dbReference type="SAM" id="Phobius"/>
    </source>
</evidence>
<dbReference type="Proteomes" id="UP001530400">
    <property type="component" value="Unassembled WGS sequence"/>
</dbReference>
<keyword evidence="2" id="KW-0732">Signal</keyword>
<protein>
    <submittedName>
        <fullName evidence="3">Uncharacterized protein</fullName>
    </submittedName>
</protein>
<evidence type="ECO:0000313" key="4">
    <source>
        <dbReference type="Proteomes" id="UP001530400"/>
    </source>
</evidence>
<evidence type="ECO:0000256" key="2">
    <source>
        <dbReference type="SAM" id="SignalP"/>
    </source>
</evidence>
<keyword evidence="1" id="KW-0472">Membrane</keyword>
<dbReference type="EMBL" id="JALLPJ020000511">
    <property type="protein sequence ID" value="KAL3790076.1"/>
    <property type="molecule type" value="Genomic_DNA"/>
</dbReference>
<organism evidence="3 4">
    <name type="scientific">Cyclotella atomus</name>
    <dbReference type="NCBI Taxonomy" id="382360"/>
    <lineage>
        <taxon>Eukaryota</taxon>
        <taxon>Sar</taxon>
        <taxon>Stramenopiles</taxon>
        <taxon>Ochrophyta</taxon>
        <taxon>Bacillariophyta</taxon>
        <taxon>Coscinodiscophyceae</taxon>
        <taxon>Thalassiosirophycidae</taxon>
        <taxon>Stephanodiscales</taxon>
        <taxon>Stephanodiscaceae</taxon>
        <taxon>Cyclotella</taxon>
    </lineage>
</organism>
<sequence>MTCISILLFTILSLSSAYSTETFYRVSNEPDHANTSVTPSGIIIEIHNPKPPATHWYAVTIESYRRYSGRAKLLGVAPRLSSATNPPVDPLVYTWTPPFSGDYRIIVHELLNEPTRGDITVPLPITTFRVDNKPNFVGPWGLLIERMTMLPPCQNVHRLDVYTNWDGMWIGPDMHSPEDTLRNKWFFLPSKEVDCKIETFAENEFKFLQEEKRIYILGNSKERGIFLSLVDLILDGEEKAELEDSVISQCWGRAVVSKHNMKVMYQDWRSDNFDTRSTEPTVVCHNEKVAREGGPLFFDSGMKVWEEIFRGDKSTWPHVILMSTGNDILGFKGEMYDLNEFVKRLPPDWDGKLLLTDGAFGARMAGRGYASDYEAYHAKLMELTYATNDPRIRWVDGMGLSKEMIMYGEYGPEHTTFSQHFHRSCDESYEDVTGELKFRNMRICSNVTENIAQLLIGHAVGPKAALLTQKSPLDDFRSPFSTSVDAKCSNCPPASQVLMCHNCPKDLLPFHITPYPDMTCTVGPLHPRSDDEIKGHAQTCPEQCMEVEVKRKFGSQTDQIYERHCPYNFFPRGFQVGSDAMRSASYDEDDVGSLGYMVWVFNSVLILSLFVYKHRAMVRARLLKILDEDSKV</sequence>
<keyword evidence="4" id="KW-1185">Reference proteome</keyword>
<gene>
    <name evidence="3" type="ORF">ACHAWO_004833</name>
</gene>
<feature type="chain" id="PRO_5044839051" evidence="2">
    <location>
        <begin position="18"/>
        <end position="632"/>
    </location>
</feature>
<keyword evidence="1" id="KW-1133">Transmembrane helix</keyword>
<feature type="transmembrane region" description="Helical" evidence="1">
    <location>
        <begin position="594"/>
        <end position="612"/>
    </location>
</feature>
<reference evidence="3 4" key="1">
    <citation type="submission" date="2024-10" db="EMBL/GenBank/DDBJ databases">
        <title>Updated reference genomes for cyclostephanoid diatoms.</title>
        <authorList>
            <person name="Roberts W.R."/>
            <person name="Alverson A.J."/>
        </authorList>
    </citation>
    <scope>NUCLEOTIDE SEQUENCE [LARGE SCALE GENOMIC DNA]</scope>
    <source>
        <strain evidence="3 4">AJA010-31</strain>
    </source>
</reference>
<name>A0ABD3PQU6_9STRA</name>
<evidence type="ECO:0000313" key="3">
    <source>
        <dbReference type="EMBL" id="KAL3790076.1"/>
    </source>
</evidence>
<proteinExistence type="predicted"/>
<feature type="signal peptide" evidence="2">
    <location>
        <begin position="1"/>
        <end position="17"/>
    </location>
</feature>
<dbReference type="AlphaFoldDB" id="A0ABD3PQU6"/>
<accession>A0ABD3PQU6</accession>